<protein>
    <submittedName>
        <fullName evidence="1">Uncharacterized protein</fullName>
    </submittedName>
</protein>
<dbReference type="AlphaFoldDB" id="A0AAV7I0Z4"/>
<proteinExistence type="predicted"/>
<dbReference type="EMBL" id="JAHXZJ010002609">
    <property type="protein sequence ID" value="KAH0540517.1"/>
    <property type="molecule type" value="Genomic_DNA"/>
</dbReference>
<dbReference type="Proteomes" id="UP000826195">
    <property type="component" value="Unassembled WGS sequence"/>
</dbReference>
<accession>A0AAV7I0Z4</accession>
<evidence type="ECO:0000313" key="1">
    <source>
        <dbReference type="EMBL" id="KAH0540517.1"/>
    </source>
</evidence>
<keyword evidence="2" id="KW-1185">Reference proteome</keyword>
<gene>
    <name evidence="1" type="ORF">KQX54_017891</name>
</gene>
<comment type="caution">
    <text evidence="1">The sequence shown here is derived from an EMBL/GenBank/DDBJ whole genome shotgun (WGS) entry which is preliminary data.</text>
</comment>
<sequence>MTKLSPGSSLDRGMINLGSTFVLANQPLESKINTRSINKAASYSRDRAFDSRCFRQPVGDLTDAEPDRRDERARKRPEVLTFLRLLLLHGSSSPPPPSYTTSTTVYAACKLEFIVSVIKQKQYGVKKHAGNLIEHVPVANQSAAEHNFQLYLAKLQIDFYEPGAQWRRTASRRRNDSVTWATRGTE</sequence>
<reference evidence="1 2" key="1">
    <citation type="journal article" date="2021" name="J. Hered.">
        <title>A chromosome-level genome assembly of the parasitoid wasp, Cotesia glomerata (Hymenoptera: Braconidae).</title>
        <authorList>
            <person name="Pinto B.J."/>
            <person name="Weis J.J."/>
            <person name="Gamble T."/>
            <person name="Ode P.J."/>
            <person name="Paul R."/>
            <person name="Zaspel J.M."/>
        </authorList>
    </citation>
    <scope>NUCLEOTIDE SEQUENCE [LARGE SCALE GENOMIC DNA]</scope>
    <source>
        <strain evidence="1">CgM1</strain>
    </source>
</reference>
<organism evidence="1 2">
    <name type="scientific">Cotesia glomerata</name>
    <name type="common">Lepidopteran parasitic wasp</name>
    <name type="synonym">Apanteles glomeratus</name>
    <dbReference type="NCBI Taxonomy" id="32391"/>
    <lineage>
        <taxon>Eukaryota</taxon>
        <taxon>Metazoa</taxon>
        <taxon>Ecdysozoa</taxon>
        <taxon>Arthropoda</taxon>
        <taxon>Hexapoda</taxon>
        <taxon>Insecta</taxon>
        <taxon>Pterygota</taxon>
        <taxon>Neoptera</taxon>
        <taxon>Endopterygota</taxon>
        <taxon>Hymenoptera</taxon>
        <taxon>Apocrita</taxon>
        <taxon>Ichneumonoidea</taxon>
        <taxon>Braconidae</taxon>
        <taxon>Microgastrinae</taxon>
        <taxon>Cotesia</taxon>
    </lineage>
</organism>
<name>A0AAV7I0Z4_COTGL</name>
<evidence type="ECO:0000313" key="2">
    <source>
        <dbReference type="Proteomes" id="UP000826195"/>
    </source>
</evidence>